<dbReference type="AlphaFoldDB" id="A0A8H6CMK7"/>
<feature type="compositionally biased region" description="Basic and acidic residues" evidence="1">
    <location>
        <begin position="8"/>
        <end position="19"/>
    </location>
</feature>
<accession>A0A8H6CMK7</accession>
<dbReference type="GeneID" id="59337454"/>
<gene>
    <name evidence="2" type="ORF">HO133_009059</name>
</gene>
<comment type="caution">
    <text evidence="2">The sequence shown here is derived from an EMBL/GenBank/DDBJ whole genome shotgun (WGS) entry which is preliminary data.</text>
</comment>
<keyword evidence="3" id="KW-1185">Reference proteome</keyword>
<sequence>MSWAQPRGGKEGRRQRGGEGLDSYCDCAMDRKIYRPSGGELERRIDVPHQSEMPPRTRPGYCLHGQQELPLPPPQDSSLDWQEERRLPPRPNPSPGWQEKCRLPPPRRWSPGWYEERPLADSDTLPRHWRDAQLAKRDTRGTNQGQPTSKGARVHFQRPAECRQRTPEDEEEEEESGSSPGNSLRGSVAHIEEGEKSDDRDPGISDYFDMIEHEGAGSGDEDDYSLNAMELSLRRGFGER</sequence>
<feature type="compositionally biased region" description="Basic and acidic residues" evidence="1">
    <location>
        <begin position="114"/>
        <end position="140"/>
    </location>
</feature>
<feature type="compositionally biased region" description="Basic and acidic residues" evidence="1">
    <location>
        <begin position="190"/>
        <end position="203"/>
    </location>
</feature>
<organism evidence="2 3">
    <name type="scientific">Letharia lupina</name>
    <dbReference type="NCBI Taxonomy" id="560253"/>
    <lineage>
        <taxon>Eukaryota</taxon>
        <taxon>Fungi</taxon>
        <taxon>Dikarya</taxon>
        <taxon>Ascomycota</taxon>
        <taxon>Pezizomycotina</taxon>
        <taxon>Lecanoromycetes</taxon>
        <taxon>OSLEUM clade</taxon>
        <taxon>Lecanoromycetidae</taxon>
        <taxon>Lecanorales</taxon>
        <taxon>Lecanorineae</taxon>
        <taxon>Parmeliaceae</taxon>
        <taxon>Letharia</taxon>
    </lineage>
</organism>
<proteinExistence type="predicted"/>
<dbReference type="Proteomes" id="UP000593566">
    <property type="component" value="Unassembled WGS sequence"/>
</dbReference>
<evidence type="ECO:0000313" key="3">
    <source>
        <dbReference type="Proteomes" id="UP000593566"/>
    </source>
</evidence>
<feature type="compositionally biased region" description="Basic and acidic residues" evidence="1">
    <location>
        <begin position="158"/>
        <end position="167"/>
    </location>
</feature>
<feature type="compositionally biased region" description="Basic and acidic residues" evidence="1">
    <location>
        <begin position="40"/>
        <end position="49"/>
    </location>
</feature>
<dbReference type="EMBL" id="JACCJB010000006">
    <property type="protein sequence ID" value="KAF6226193.1"/>
    <property type="molecule type" value="Genomic_DNA"/>
</dbReference>
<protein>
    <submittedName>
        <fullName evidence="2">Uncharacterized protein</fullName>
    </submittedName>
</protein>
<name>A0A8H6CMK7_9LECA</name>
<feature type="region of interest" description="Disordered" evidence="1">
    <location>
        <begin position="36"/>
        <end position="224"/>
    </location>
</feature>
<evidence type="ECO:0000256" key="1">
    <source>
        <dbReference type="SAM" id="MobiDB-lite"/>
    </source>
</evidence>
<dbReference type="RefSeq" id="XP_037154746.1">
    <property type="nucleotide sequence ID" value="XM_037299920.1"/>
</dbReference>
<reference evidence="2 3" key="1">
    <citation type="journal article" date="2020" name="Genomics">
        <title>Complete, high-quality genomes from long-read metagenomic sequencing of two wolf lichen thalli reveals enigmatic genome architecture.</title>
        <authorList>
            <person name="McKenzie S.K."/>
            <person name="Walston R.F."/>
            <person name="Allen J.L."/>
        </authorList>
    </citation>
    <scope>NUCLEOTIDE SEQUENCE [LARGE SCALE GENOMIC DNA]</scope>
    <source>
        <strain evidence="2">WasteWater1</strain>
    </source>
</reference>
<feature type="region of interest" description="Disordered" evidence="1">
    <location>
        <begin position="1"/>
        <end position="23"/>
    </location>
</feature>
<evidence type="ECO:0000313" key="2">
    <source>
        <dbReference type="EMBL" id="KAF6226193.1"/>
    </source>
</evidence>